<protein>
    <recommendedName>
        <fullName evidence="4">Clan AA aspartic protease</fullName>
    </recommendedName>
</protein>
<feature type="signal peptide" evidence="1">
    <location>
        <begin position="1"/>
        <end position="21"/>
    </location>
</feature>
<evidence type="ECO:0000256" key="1">
    <source>
        <dbReference type="SAM" id="SignalP"/>
    </source>
</evidence>
<dbReference type="AlphaFoldDB" id="A0A3S3SHA7"/>
<dbReference type="EMBL" id="SBII01000001">
    <property type="protein sequence ID" value="RWX03754.1"/>
    <property type="molecule type" value="Genomic_DNA"/>
</dbReference>
<evidence type="ECO:0000313" key="3">
    <source>
        <dbReference type="Proteomes" id="UP000287527"/>
    </source>
</evidence>
<dbReference type="PROSITE" id="PS51257">
    <property type="entry name" value="PROKAR_LIPOPROTEIN"/>
    <property type="match status" value="1"/>
</dbReference>
<dbReference type="Gene3D" id="2.40.70.10">
    <property type="entry name" value="Acid Proteases"/>
    <property type="match status" value="1"/>
</dbReference>
<keyword evidence="1" id="KW-0732">Signal</keyword>
<dbReference type="OrthoDB" id="3521766at2"/>
<feature type="chain" id="PRO_5018707781" description="Clan AA aspartic protease" evidence="1">
    <location>
        <begin position="22"/>
        <end position="304"/>
    </location>
</feature>
<proteinExistence type="predicted"/>
<accession>A0A3S3SHA7</accession>
<organism evidence="2 3">
    <name type="scientific">Flavobacterium cerinum</name>
    <dbReference type="NCBI Taxonomy" id="2502784"/>
    <lineage>
        <taxon>Bacteria</taxon>
        <taxon>Pseudomonadati</taxon>
        <taxon>Bacteroidota</taxon>
        <taxon>Flavobacteriia</taxon>
        <taxon>Flavobacteriales</taxon>
        <taxon>Flavobacteriaceae</taxon>
        <taxon>Flavobacterium</taxon>
    </lineage>
</organism>
<dbReference type="RefSeq" id="WP_128388309.1">
    <property type="nucleotide sequence ID" value="NZ_SBII01000001.1"/>
</dbReference>
<comment type="caution">
    <text evidence="2">The sequence shown here is derived from an EMBL/GenBank/DDBJ whole genome shotgun (WGS) entry which is preliminary data.</text>
</comment>
<evidence type="ECO:0000313" key="2">
    <source>
        <dbReference type="EMBL" id="RWX03754.1"/>
    </source>
</evidence>
<dbReference type="Proteomes" id="UP000287527">
    <property type="component" value="Unassembled WGS sequence"/>
</dbReference>
<dbReference type="InterPro" id="IPR021109">
    <property type="entry name" value="Peptidase_aspartic_dom_sf"/>
</dbReference>
<name>A0A3S3SHA7_9FLAO</name>
<gene>
    <name evidence="2" type="ORF">EPI11_02145</name>
</gene>
<reference evidence="2 3" key="1">
    <citation type="submission" date="2019-01" db="EMBL/GenBank/DDBJ databases">
        <title>Flavobacterium sp. nov.,isolated from freshwater.</title>
        <authorList>
            <person name="Zhang R."/>
            <person name="Du Z.-J."/>
        </authorList>
    </citation>
    <scope>NUCLEOTIDE SEQUENCE [LARGE SCALE GENOMIC DNA]</scope>
    <source>
        <strain evidence="2 3">1E403</strain>
    </source>
</reference>
<evidence type="ECO:0008006" key="4">
    <source>
        <dbReference type="Google" id="ProtNLM"/>
    </source>
</evidence>
<keyword evidence="3" id="KW-1185">Reference proteome</keyword>
<sequence length="304" mass="34197">MHKLTVCILVVLAGCCQMAFGQNNSEKIYTLPFELTDYNNLSVQVILNEKDTVHLMFHTAINDIELTEDAVKKLKSIKFDGTVNDVKSWGSATNESRFSKGNSVQIGAMKWENVLVWEDKNSGQHTDGKFGPNLFKDKAVEIDFEKKVIIVYSELPKKVKNYDKLKLTQQNNSMFLEATGQAKGTSFTNKFMIHSGYAGAVLFDDAFVSENKLDEKLKITGEKELKDSYGHVLKTKKALLPSFMIGNQKLTNVSVGFFSGTKLQQSISVLGGDVLKRFSIIFDAKREYIYLKLNSLKDVAYLNK</sequence>